<dbReference type="EMBL" id="UPHP01000019">
    <property type="protein sequence ID" value="VBA34573.1"/>
    <property type="molecule type" value="Genomic_DNA"/>
</dbReference>
<evidence type="ECO:0000313" key="3">
    <source>
        <dbReference type="Proteomes" id="UP000273307"/>
    </source>
</evidence>
<proteinExistence type="predicted"/>
<accession>A0A498PRB5</accession>
<evidence type="ECO:0000313" key="2">
    <source>
        <dbReference type="EMBL" id="VBA34573.1"/>
    </source>
</evidence>
<organism evidence="2 3">
    <name type="scientific">Mycobacterium attenuatum</name>
    <dbReference type="NCBI Taxonomy" id="2341086"/>
    <lineage>
        <taxon>Bacteria</taxon>
        <taxon>Bacillati</taxon>
        <taxon>Actinomycetota</taxon>
        <taxon>Actinomycetes</taxon>
        <taxon>Mycobacteriales</taxon>
        <taxon>Mycobacteriaceae</taxon>
        <taxon>Mycobacterium</taxon>
    </lineage>
</organism>
<keyword evidence="3" id="KW-1185">Reference proteome</keyword>
<feature type="region of interest" description="Disordered" evidence="1">
    <location>
        <begin position="101"/>
        <end position="133"/>
    </location>
</feature>
<gene>
    <name evidence="2" type="ORF">LAUMK136_00746</name>
</gene>
<feature type="compositionally biased region" description="Pro residues" evidence="1">
    <location>
        <begin position="124"/>
        <end position="133"/>
    </location>
</feature>
<dbReference type="RefSeq" id="WP_211189913.1">
    <property type="nucleotide sequence ID" value="NZ_UPHP01000019.1"/>
</dbReference>
<protein>
    <submittedName>
        <fullName evidence="2">Uncharacterized protein</fullName>
    </submittedName>
</protein>
<dbReference type="Proteomes" id="UP000273307">
    <property type="component" value="Unassembled WGS sequence"/>
</dbReference>
<dbReference type="AlphaFoldDB" id="A0A498PRB5"/>
<sequence length="133" mass="14674">MSVSTALRQRCDPQGAVSLRYRNHKMGRDAVVPIDDELAMLIQDQQARTRQRFPTTGVLLPRISADPDGRLSISHCDFPPPPSTVSESSSYPRMPLCVQAQKRRLVSPGTREPATLHGARRSPPTVPPVPPEN</sequence>
<name>A0A498PRB5_9MYCO</name>
<evidence type="ECO:0000256" key="1">
    <source>
        <dbReference type="SAM" id="MobiDB-lite"/>
    </source>
</evidence>
<reference evidence="2 3" key="1">
    <citation type="submission" date="2018-09" db="EMBL/GenBank/DDBJ databases">
        <authorList>
            <person name="Tagini F."/>
        </authorList>
    </citation>
    <scope>NUCLEOTIDE SEQUENCE [LARGE SCALE GENOMIC DNA]</scope>
    <source>
        <strain evidence="2 3">MK136</strain>
    </source>
</reference>